<sequence>MAAPSLSNSAVTTASAWSDPSTIFAPLDASLYTCFSCSFSNLLRHCIIVTSDSINRKTGMTASAKVFIERGEITQPDLFNNGMMVIHGLQGLLNSEFIQGSELAGPKTLLLKTLPNVRASGFEGKANPFFWPMANLRIWIPHSITCANPDSPISFPWFVK</sequence>
<dbReference type="EMBL" id="CP039350">
    <property type="protein sequence ID" value="QCD97294.1"/>
    <property type="molecule type" value="Genomic_DNA"/>
</dbReference>
<gene>
    <name evidence="1" type="ORF">DEO72_LG6g2004</name>
</gene>
<dbReference type="InterPro" id="IPR052806">
    <property type="entry name" value="Fasciclin-like_AGP"/>
</dbReference>
<dbReference type="Proteomes" id="UP000501690">
    <property type="component" value="Linkage Group LG6"/>
</dbReference>
<accession>A0A4D6MBZ9</accession>
<evidence type="ECO:0000313" key="1">
    <source>
        <dbReference type="EMBL" id="QCD97294.1"/>
    </source>
</evidence>
<dbReference type="PANTHER" id="PTHR33985:SF2">
    <property type="entry name" value="EXPRESSED PROTEIN"/>
    <property type="match status" value="1"/>
</dbReference>
<evidence type="ECO:0000313" key="2">
    <source>
        <dbReference type="Proteomes" id="UP000501690"/>
    </source>
</evidence>
<dbReference type="AlphaFoldDB" id="A0A4D6MBZ9"/>
<reference evidence="1 2" key="1">
    <citation type="submission" date="2019-04" db="EMBL/GenBank/DDBJ databases">
        <title>An improved genome assembly and genetic linkage map for asparagus bean, Vigna unguiculata ssp. sesquipedialis.</title>
        <authorList>
            <person name="Xia Q."/>
            <person name="Zhang R."/>
            <person name="Dong Y."/>
        </authorList>
    </citation>
    <scope>NUCLEOTIDE SEQUENCE [LARGE SCALE GENOMIC DNA]</scope>
    <source>
        <tissue evidence="1">Leaf</tissue>
    </source>
</reference>
<organism evidence="1 2">
    <name type="scientific">Vigna unguiculata</name>
    <name type="common">Cowpea</name>
    <dbReference type="NCBI Taxonomy" id="3917"/>
    <lineage>
        <taxon>Eukaryota</taxon>
        <taxon>Viridiplantae</taxon>
        <taxon>Streptophyta</taxon>
        <taxon>Embryophyta</taxon>
        <taxon>Tracheophyta</taxon>
        <taxon>Spermatophyta</taxon>
        <taxon>Magnoliopsida</taxon>
        <taxon>eudicotyledons</taxon>
        <taxon>Gunneridae</taxon>
        <taxon>Pentapetalae</taxon>
        <taxon>rosids</taxon>
        <taxon>fabids</taxon>
        <taxon>Fabales</taxon>
        <taxon>Fabaceae</taxon>
        <taxon>Papilionoideae</taxon>
        <taxon>50 kb inversion clade</taxon>
        <taxon>NPAAA clade</taxon>
        <taxon>indigoferoid/millettioid clade</taxon>
        <taxon>Phaseoleae</taxon>
        <taxon>Vigna</taxon>
    </lineage>
</organism>
<proteinExistence type="predicted"/>
<dbReference type="PANTHER" id="PTHR33985">
    <property type="entry name" value="OS02G0491300 PROTEIN-RELATED"/>
    <property type="match status" value="1"/>
</dbReference>
<name>A0A4D6MBZ9_VIGUN</name>
<keyword evidence="2" id="KW-1185">Reference proteome</keyword>
<protein>
    <submittedName>
        <fullName evidence="1">Uncharacterized protein</fullName>
    </submittedName>
</protein>